<accession>A0A4Y5SRQ3</accession>
<dbReference type="EMBL" id="CP040762">
    <property type="protein sequence ID" value="QDA36170.1"/>
    <property type="molecule type" value="Genomic_DNA"/>
</dbReference>
<dbReference type="RefSeq" id="WP_139615950.1">
    <property type="nucleotide sequence ID" value="NZ_CP040762.1"/>
</dbReference>
<dbReference type="KEGG" id="plia:E4191_18695"/>
<organism evidence="1 2">
    <name type="scientific">Paracoccus liaowanqingii</name>
    <dbReference type="NCBI Taxonomy" id="2560053"/>
    <lineage>
        <taxon>Bacteria</taxon>
        <taxon>Pseudomonadati</taxon>
        <taxon>Pseudomonadota</taxon>
        <taxon>Alphaproteobacteria</taxon>
        <taxon>Rhodobacterales</taxon>
        <taxon>Paracoccaceae</taxon>
        <taxon>Paracoccus</taxon>
    </lineage>
</organism>
<name>A0A4Y5SRQ3_9RHOB</name>
<dbReference type="AlphaFoldDB" id="A0A4Y5SRQ3"/>
<evidence type="ECO:0000313" key="1">
    <source>
        <dbReference type="EMBL" id="QDA36170.1"/>
    </source>
</evidence>
<geneLocation type="plasmid" evidence="1 2">
    <name>unnamed2</name>
</geneLocation>
<dbReference type="Proteomes" id="UP000296374">
    <property type="component" value="Plasmid unnamed2"/>
</dbReference>
<gene>
    <name evidence="1" type="ORF">E4191_18695</name>
</gene>
<proteinExistence type="predicted"/>
<sequence length="74" mass="8516">MLIAELAKESSVARLWRADWGKRPKPGKNVAACICELDTLILFGAREPEIEAWLREKSDLQATFPQELWPDYSR</sequence>
<evidence type="ECO:0000313" key="2">
    <source>
        <dbReference type="Proteomes" id="UP000296374"/>
    </source>
</evidence>
<reference evidence="2" key="1">
    <citation type="submission" date="2019-05" db="EMBL/GenBank/DDBJ databases">
        <title>Tamlana fucoidanivorans sp. nov., isolated from the surface of algae collected from Fujian province in China.</title>
        <authorList>
            <person name="Li J."/>
        </authorList>
    </citation>
    <scope>NUCLEOTIDE SEQUENCE [LARGE SCALE GENOMIC DNA]</scope>
    <source>
        <strain evidence="2">2251</strain>
        <plasmid evidence="2">unnamed2</plasmid>
    </source>
</reference>
<protein>
    <submittedName>
        <fullName evidence="1">Uncharacterized protein</fullName>
    </submittedName>
</protein>
<keyword evidence="1" id="KW-0614">Plasmid</keyword>